<organism evidence="1 2">
    <name type="scientific">Spirosoma endophyticum</name>
    <dbReference type="NCBI Taxonomy" id="662367"/>
    <lineage>
        <taxon>Bacteria</taxon>
        <taxon>Pseudomonadati</taxon>
        <taxon>Bacteroidota</taxon>
        <taxon>Cytophagia</taxon>
        <taxon>Cytophagales</taxon>
        <taxon>Cytophagaceae</taxon>
        <taxon>Spirosoma</taxon>
    </lineage>
</organism>
<dbReference type="STRING" id="662367.SAMN05216167_1113"/>
<dbReference type="AlphaFoldDB" id="A0A1I1YBF9"/>
<evidence type="ECO:0000313" key="1">
    <source>
        <dbReference type="EMBL" id="SFE16891.1"/>
    </source>
</evidence>
<name>A0A1I1YBF9_9BACT</name>
<dbReference type="EMBL" id="FOLQ01000011">
    <property type="protein sequence ID" value="SFE16891.1"/>
    <property type="molecule type" value="Genomic_DNA"/>
</dbReference>
<dbReference type="InterPro" id="IPR023902">
    <property type="entry name" value="Sporulation_SdpA"/>
</dbReference>
<dbReference type="Pfam" id="PF17418">
    <property type="entry name" value="SdpA"/>
    <property type="match status" value="1"/>
</dbReference>
<proteinExistence type="predicted"/>
<reference evidence="1 2" key="1">
    <citation type="submission" date="2016-10" db="EMBL/GenBank/DDBJ databases">
        <authorList>
            <person name="de Groot N.N."/>
        </authorList>
    </citation>
    <scope>NUCLEOTIDE SEQUENCE [LARGE SCALE GENOMIC DNA]</scope>
    <source>
        <strain evidence="1 2">DSM 26130</strain>
    </source>
</reference>
<gene>
    <name evidence="1" type="ORF">SAMN05216167_1113</name>
</gene>
<protein>
    <submittedName>
        <fullName evidence="1">Uncharacterized protein</fullName>
    </submittedName>
</protein>
<dbReference type="Proteomes" id="UP000198598">
    <property type="component" value="Unassembled WGS sequence"/>
</dbReference>
<sequence length="106" mass="12697">MERFEQPNAEIITVKNTDPSNLFGLSRKSRRVNLEFQRILSKLPDSAWIDNKYKIKILKLDGFKDQLIYIKSGKYKIKKYIPTPWVWAKYPENFKQEIDSLYIIIQ</sequence>
<evidence type="ECO:0000313" key="2">
    <source>
        <dbReference type="Proteomes" id="UP000198598"/>
    </source>
</evidence>
<keyword evidence="2" id="KW-1185">Reference proteome</keyword>
<accession>A0A1I1YBF9</accession>